<protein>
    <submittedName>
        <fullName evidence="1">Gp77</fullName>
    </submittedName>
</protein>
<dbReference type="RefSeq" id="YP_224001.1">
    <property type="nucleotide sequence ID" value="NC_006938.1"/>
</dbReference>
<dbReference type="Proteomes" id="UP000000993">
    <property type="component" value="Segment"/>
</dbReference>
<dbReference type="EMBL" id="AY576273">
    <property type="protein sequence ID" value="AAT69471.1"/>
    <property type="molecule type" value="Genomic_DNA"/>
</dbReference>
<keyword evidence="2" id="KW-1185">Reference proteome</keyword>
<name>Q5DN28_9CAUD</name>
<accession>Q5DN28</accession>
<dbReference type="Gene3D" id="3.30.2000.20">
    <property type="match status" value="1"/>
</dbReference>
<reference evidence="1 2" key="1">
    <citation type="journal article" date="2005" name="Appl. Environ. Microbiol.">
        <title>Genomic analysis of bacteriophage PhiJL001: insights into its interaction with a sponge-associated alpha-proteobacterium.</title>
        <authorList>
            <person name="Lohr J.E."/>
            <person name="Chen F."/>
            <person name="Hill R.T."/>
        </authorList>
    </citation>
    <scope>NUCLEOTIDE SEQUENCE</scope>
</reference>
<dbReference type="GeneID" id="3342395"/>
<gene>
    <name evidence="1" type="ORF">JL001p77</name>
</gene>
<sequence>MSLTFTAARDELLTLFQTAWDANSGGVKLYYWDLTDTPPTADEWARVTVRHTGGNDAALGGRIFERTGFATVQIFTIHGRGLSRADELAKVAVDAFQGQSTPGGIWFRNVRLVEVGQDGKWFQNNVVADFEYTERT</sequence>
<evidence type="ECO:0000313" key="1">
    <source>
        <dbReference type="EMBL" id="AAT69471.1"/>
    </source>
</evidence>
<proteinExistence type="predicted"/>
<dbReference type="KEGG" id="vg:3342395"/>
<organism evidence="1 2">
    <name type="scientific">Alphaproteobacteria phage PhiJL001</name>
    <dbReference type="NCBI Taxonomy" id="2681607"/>
    <lineage>
        <taxon>Viruses</taxon>
        <taxon>Duplodnaviria</taxon>
        <taxon>Heunggongvirae</taxon>
        <taxon>Uroviricota</taxon>
        <taxon>Caudoviricetes</taxon>
        <taxon>Mesyanzhinovviridae</taxon>
        <taxon>Keylargovirus</taxon>
        <taxon>Keylargovirus JL001</taxon>
    </lineage>
</organism>
<evidence type="ECO:0000313" key="2">
    <source>
        <dbReference type="Proteomes" id="UP000000993"/>
    </source>
</evidence>